<dbReference type="SUPFAM" id="SSF53850">
    <property type="entry name" value="Periplasmic binding protein-like II"/>
    <property type="match status" value="1"/>
</dbReference>
<dbReference type="RefSeq" id="WP_242857842.1">
    <property type="nucleotide sequence ID" value="NZ_CZAB01000004.1"/>
</dbReference>
<dbReference type="GO" id="GO:0015768">
    <property type="term" value="P:maltose transport"/>
    <property type="evidence" value="ECO:0007669"/>
    <property type="project" value="TreeGrafter"/>
</dbReference>
<evidence type="ECO:0000313" key="5">
    <source>
        <dbReference type="Proteomes" id="UP000095512"/>
    </source>
</evidence>
<dbReference type="Pfam" id="PF13416">
    <property type="entry name" value="SBP_bac_8"/>
    <property type="match status" value="1"/>
</dbReference>
<dbReference type="Proteomes" id="UP000095512">
    <property type="component" value="Unassembled WGS sequence"/>
</dbReference>
<sequence>MFKDAGLVDENGGALVPKTWDDVYEFAKKLTKTENGVVTQQGCTIQWSKDIHGTVLGILQASCGGLYQDDGITVNFQSQEFKDILAIWQKGVKDGVFSTETFADYDAGKNSYKAGKVAMLLQSGSNWVEAIPTIGEENASVVPIPGGEENGSVGYVNGVIIPKCSPSSDLAVQFVQEQLLGEYTQTSIVNQYGKIPVITEYYNKTESPNWQNIKGSIEKAVTYPPYKDLGEFVIKCQEIFQASLVDGTDVNTAAEELQNMVNKLDK</sequence>
<gene>
    <name evidence="4" type="ORF">ERS852480_00763</name>
</gene>
<protein>
    <submittedName>
        <fullName evidence="4">Maltose ABC transporter periplasmic protein</fullName>
    </submittedName>
</protein>
<name>A0A174DNS7_9FIRM</name>
<dbReference type="GO" id="GO:0055052">
    <property type="term" value="C:ATP-binding cassette (ABC) transporter complex, substrate-binding subunit-containing"/>
    <property type="evidence" value="ECO:0007669"/>
    <property type="project" value="TreeGrafter"/>
</dbReference>
<keyword evidence="2" id="KW-0813">Transport</keyword>
<dbReference type="GO" id="GO:0042956">
    <property type="term" value="P:maltodextrin transmembrane transport"/>
    <property type="evidence" value="ECO:0007669"/>
    <property type="project" value="TreeGrafter"/>
</dbReference>
<dbReference type="EMBL" id="CZAB01000004">
    <property type="protein sequence ID" value="CUO27143.1"/>
    <property type="molecule type" value="Genomic_DNA"/>
</dbReference>
<dbReference type="PANTHER" id="PTHR30061:SF50">
    <property type="entry name" value="MALTOSE_MALTODEXTRIN-BINDING PERIPLASMIC PROTEIN"/>
    <property type="match status" value="1"/>
</dbReference>
<reference evidence="4 5" key="1">
    <citation type="submission" date="2015-09" db="EMBL/GenBank/DDBJ databases">
        <authorList>
            <consortium name="Pathogen Informatics"/>
        </authorList>
    </citation>
    <scope>NUCLEOTIDE SEQUENCE [LARGE SCALE GENOMIC DNA]</scope>
    <source>
        <strain evidence="4 5">2789STDY5834865</strain>
    </source>
</reference>
<keyword evidence="3" id="KW-0732">Signal</keyword>
<evidence type="ECO:0000256" key="1">
    <source>
        <dbReference type="ARBA" id="ARBA00008520"/>
    </source>
</evidence>
<accession>A0A174DNS7</accession>
<dbReference type="Gene3D" id="3.40.190.10">
    <property type="entry name" value="Periplasmic binding protein-like II"/>
    <property type="match status" value="1"/>
</dbReference>
<evidence type="ECO:0000313" key="4">
    <source>
        <dbReference type="EMBL" id="CUO27143.1"/>
    </source>
</evidence>
<proteinExistence type="inferred from homology"/>
<evidence type="ECO:0000256" key="2">
    <source>
        <dbReference type="ARBA" id="ARBA00022448"/>
    </source>
</evidence>
<dbReference type="AlphaFoldDB" id="A0A174DNS7"/>
<organism evidence="4 5">
    <name type="scientific">Enterocloster clostridioformis</name>
    <dbReference type="NCBI Taxonomy" id="1531"/>
    <lineage>
        <taxon>Bacteria</taxon>
        <taxon>Bacillati</taxon>
        <taxon>Bacillota</taxon>
        <taxon>Clostridia</taxon>
        <taxon>Lachnospirales</taxon>
        <taxon>Lachnospiraceae</taxon>
        <taxon>Enterocloster</taxon>
    </lineage>
</organism>
<comment type="similarity">
    <text evidence="1">Belongs to the bacterial solute-binding protein 1 family.</text>
</comment>
<dbReference type="PANTHER" id="PTHR30061">
    <property type="entry name" value="MALTOSE-BINDING PERIPLASMIC PROTEIN"/>
    <property type="match status" value="1"/>
</dbReference>
<dbReference type="GO" id="GO:1901982">
    <property type="term" value="F:maltose binding"/>
    <property type="evidence" value="ECO:0007669"/>
    <property type="project" value="TreeGrafter"/>
</dbReference>
<dbReference type="InterPro" id="IPR006059">
    <property type="entry name" value="SBP"/>
</dbReference>
<evidence type="ECO:0000256" key="3">
    <source>
        <dbReference type="ARBA" id="ARBA00022729"/>
    </source>
</evidence>